<dbReference type="AlphaFoldDB" id="A0A6G4TUC5"/>
<evidence type="ECO:0000313" key="1">
    <source>
        <dbReference type="EMBL" id="NGN63474.1"/>
    </source>
</evidence>
<dbReference type="RefSeq" id="WP_165232985.1">
    <property type="nucleotide sequence ID" value="NZ_JAAKZV010000015.1"/>
</dbReference>
<keyword evidence="2" id="KW-1185">Reference proteome</keyword>
<protein>
    <submittedName>
        <fullName evidence="1">Uncharacterized protein</fullName>
    </submittedName>
</protein>
<evidence type="ECO:0000313" key="2">
    <source>
        <dbReference type="Proteomes" id="UP000481583"/>
    </source>
</evidence>
<dbReference type="EMBL" id="JAAKZV010000015">
    <property type="protein sequence ID" value="NGN63474.1"/>
    <property type="molecule type" value="Genomic_DNA"/>
</dbReference>
<accession>A0A6G4TUC5</accession>
<sequence>MIPDDAVIGRTGVLTLGTRGAAGAGEVSVRVRGGSEHFLAWSDERRPRPTGCGCRRRRRRCTTGWRWTGC</sequence>
<proteinExistence type="predicted"/>
<dbReference type="Proteomes" id="UP000481583">
    <property type="component" value="Unassembled WGS sequence"/>
</dbReference>
<name>A0A6G4TUC5_9ACTN</name>
<gene>
    <name evidence="1" type="ORF">G5C51_06095</name>
</gene>
<organism evidence="1 2">
    <name type="scientific">Streptomyces coryli</name>
    <dbReference type="NCBI Taxonomy" id="1128680"/>
    <lineage>
        <taxon>Bacteria</taxon>
        <taxon>Bacillati</taxon>
        <taxon>Actinomycetota</taxon>
        <taxon>Actinomycetes</taxon>
        <taxon>Kitasatosporales</taxon>
        <taxon>Streptomycetaceae</taxon>
        <taxon>Streptomyces</taxon>
    </lineage>
</organism>
<comment type="caution">
    <text evidence="1">The sequence shown here is derived from an EMBL/GenBank/DDBJ whole genome shotgun (WGS) entry which is preliminary data.</text>
</comment>
<reference evidence="1 2" key="1">
    <citation type="submission" date="2020-02" db="EMBL/GenBank/DDBJ databases">
        <title>Whole-genome analyses of novel actinobacteria.</title>
        <authorList>
            <person name="Sahin N."/>
        </authorList>
    </citation>
    <scope>NUCLEOTIDE SEQUENCE [LARGE SCALE GENOMIC DNA]</scope>
    <source>
        <strain evidence="1 2">A7024</strain>
    </source>
</reference>